<keyword evidence="3" id="KW-1003">Cell membrane</keyword>
<evidence type="ECO:0000256" key="7">
    <source>
        <dbReference type="RuleBase" id="RU363032"/>
    </source>
</evidence>
<evidence type="ECO:0000313" key="10">
    <source>
        <dbReference type="Proteomes" id="UP000787635"/>
    </source>
</evidence>
<keyword evidence="2 7" id="KW-0813">Transport</keyword>
<gene>
    <name evidence="9" type="ORF">HEQ75_09800</name>
</gene>
<evidence type="ECO:0000256" key="5">
    <source>
        <dbReference type="ARBA" id="ARBA00022989"/>
    </source>
</evidence>
<evidence type="ECO:0000256" key="1">
    <source>
        <dbReference type="ARBA" id="ARBA00004651"/>
    </source>
</evidence>
<evidence type="ECO:0000256" key="6">
    <source>
        <dbReference type="ARBA" id="ARBA00023136"/>
    </source>
</evidence>
<dbReference type="InterPro" id="IPR035906">
    <property type="entry name" value="MetI-like_sf"/>
</dbReference>
<dbReference type="Pfam" id="PF00528">
    <property type="entry name" value="BPD_transp_1"/>
    <property type="match status" value="1"/>
</dbReference>
<dbReference type="RefSeq" id="WP_168029768.1">
    <property type="nucleotide sequence ID" value="NZ_JAAVNE010000012.1"/>
</dbReference>
<evidence type="ECO:0000256" key="4">
    <source>
        <dbReference type="ARBA" id="ARBA00022692"/>
    </source>
</evidence>
<feature type="transmembrane region" description="Helical" evidence="7">
    <location>
        <begin position="270"/>
        <end position="292"/>
    </location>
</feature>
<feature type="transmembrane region" description="Helical" evidence="7">
    <location>
        <begin position="82"/>
        <end position="102"/>
    </location>
</feature>
<evidence type="ECO:0000256" key="2">
    <source>
        <dbReference type="ARBA" id="ARBA00022448"/>
    </source>
</evidence>
<protein>
    <submittedName>
        <fullName evidence="9">Sugar ABC transporter permease</fullName>
    </submittedName>
</protein>
<comment type="caution">
    <text evidence="9">The sequence shown here is derived from an EMBL/GenBank/DDBJ whole genome shotgun (WGS) entry which is preliminary data.</text>
</comment>
<evidence type="ECO:0000256" key="3">
    <source>
        <dbReference type="ARBA" id="ARBA00022475"/>
    </source>
</evidence>
<dbReference type="Gene3D" id="1.10.3720.10">
    <property type="entry name" value="MetI-like"/>
    <property type="match status" value="1"/>
</dbReference>
<comment type="subcellular location">
    <subcellularLocation>
        <location evidence="1 7">Cell membrane</location>
        <topology evidence="1 7">Multi-pass membrane protein</topology>
    </subcellularLocation>
</comment>
<organism evidence="9 10">
    <name type="scientific">Falsiroseomonas selenitidurans</name>
    <dbReference type="NCBI Taxonomy" id="2716335"/>
    <lineage>
        <taxon>Bacteria</taxon>
        <taxon>Pseudomonadati</taxon>
        <taxon>Pseudomonadota</taxon>
        <taxon>Alphaproteobacteria</taxon>
        <taxon>Acetobacterales</taxon>
        <taxon>Roseomonadaceae</taxon>
        <taxon>Falsiroseomonas</taxon>
    </lineage>
</organism>
<evidence type="ECO:0000259" key="8">
    <source>
        <dbReference type="PROSITE" id="PS50928"/>
    </source>
</evidence>
<proteinExistence type="inferred from homology"/>
<dbReference type="PANTHER" id="PTHR43005:SF1">
    <property type="entry name" value="SPERMIDINE_PUTRESCINE TRANSPORT SYSTEM PERMEASE PROTEIN"/>
    <property type="match status" value="1"/>
</dbReference>
<evidence type="ECO:0000313" key="9">
    <source>
        <dbReference type="EMBL" id="NKC31151.1"/>
    </source>
</evidence>
<dbReference type="PANTHER" id="PTHR43005">
    <property type="entry name" value="BLR7065 PROTEIN"/>
    <property type="match status" value="1"/>
</dbReference>
<dbReference type="SUPFAM" id="SSF161098">
    <property type="entry name" value="MetI-like"/>
    <property type="match status" value="1"/>
</dbReference>
<dbReference type="CDD" id="cd06261">
    <property type="entry name" value="TM_PBP2"/>
    <property type="match status" value="1"/>
</dbReference>
<keyword evidence="5 7" id="KW-1133">Transmembrane helix</keyword>
<keyword evidence="6 7" id="KW-0472">Membrane</keyword>
<dbReference type="Proteomes" id="UP000787635">
    <property type="component" value="Unassembled WGS sequence"/>
</dbReference>
<accession>A0ABX1E228</accession>
<dbReference type="EMBL" id="JAAVNE010000012">
    <property type="protein sequence ID" value="NKC31151.1"/>
    <property type="molecule type" value="Genomic_DNA"/>
</dbReference>
<feature type="transmembrane region" description="Helical" evidence="7">
    <location>
        <begin position="15"/>
        <end position="36"/>
    </location>
</feature>
<comment type="similarity">
    <text evidence="7">Belongs to the binding-protein-dependent transport system permease family.</text>
</comment>
<name>A0ABX1E228_9PROT</name>
<feature type="domain" description="ABC transmembrane type-1" evidence="8">
    <location>
        <begin position="77"/>
        <end position="291"/>
    </location>
</feature>
<feature type="transmembrane region" description="Helical" evidence="7">
    <location>
        <begin position="141"/>
        <end position="160"/>
    </location>
</feature>
<keyword evidence="4 7" id="KW-0812">Transmembrane</keyword>
<sequence>MRRRRSAVEAEKARLLALCALPAAVTVLVLVAWPIWLTFELSLHRVRLFDILRDRPLAFTTANYERLLGDARFWESLANTGIFVTGSVGLAILWGLGSALLLDRRFPCRAAVRLAVILPWAVPASIGSLVWMFLADGHLGLFNHLLLSIGLIAEPIAFLVHHQFAMPMVILAQAWHAYPFFTVMLLAALQAVPAELHDAARVDGATPLQRFRHITLPALRNTLVVTGFLSVLAAIRDVETILVMTGGGPGRATETLAVRIWNESFRFYDIGFGAAQGVVAFTLSLLLMGFALRRLMRSFWG</sequence>
<reference evidence="9 10" key="1">
    <citation type="submission" date="2020-03" db="EMBL/GenBank/DDBJ databases">
        <title>Roseomonas selenitidurans sp. nov. isolated from urban soil.</title>
        <authorList>
            <person name="Liu H."/>
        </authorList>
    </citation>
    <scope>NUCLEOTIDE SEQUENCE [LARGE SCALE GENOMIC DNA]</scope>
    <source>
        <strain evidence="9 10">BU-1</strain>
    </source>
</reference>
<keyword evidence="10" id="KW-1185">Reference proteome</keyword>
<feature type="transmembrane region" description="Helical" evidence="7">
    <location>
        <begin position="114"/>
        <end position="135"/>
    </location>
</feature>
<dbReference type="InterPro" id="IPR000515">
    <property type="entry name" value="MetI-like"/>
</dbReference>
<dbReference type="PROSITE" id="PS50928">
    <property type="entry name" value="ABC_TM1"/>
    <property type="match status" value="1"/>
</dbReference>